<dbReference type="GO" id="GO:0005758">
    <property type="term" value="C:mitochondrial intermembrane space"/>
    <property type="evidence" value="ECO:0007669"/>
    <property type="project" value="UniProtKB-SubCell"/>
</dbReference>
<dbReference type="InterPro" id="IPR046408">
    <property type="entry name" value="CIAPIN1"/>
</dbReference>
<evidence type="ECO:0000256" key="7">
    <source>
        <dbReference type="ARBA" id="ARBA00023014"/>
    </source>
</evidence>
<keyword evidence="8 9" id="KW-0496">Mitochondrion</keyword>
<feature type="binding site" evidence="9">
    <location>
        <position position="225"/>
    </location>
    <ligand>
        <name>[4Fe-4S] cluster</name>
        <dbReference type="ChEBI" id="CHEBI:49883"/>
    </ligand>
</feature>
<evidence type="ECO:0000256" key="9">
    <source>
        <dbReference type="HAMAP-Rule" id="MF_03115"/>
    </source>
</evidence>
<feature type="binding site" evidence="9">
    <location>
        <position position="189"/>
    </location>
    <ligand>
        <name>[2Fe-2S] cluster</name>
        <dbReference type="ChEBI" id="CHEBI:190135"/>
    </ligand>
</feature>
<gene>
    <name evidence="11" type="ORF">MACK_000389</name>
</gene>
<dbReference type="GO" id="GO:0009055">
    <property type="term" value="F:electron transfer activity"/>
    <property type="evidence" value="ECO:0007669"/>
    <property type="project" value="UniProtKB-UniRule"/>
</dbReference>
<accession>A0A976M9U5</accession>
<name>A0A976M9U5_THEOR</name>
<feature type="binding site" evidence="9">
    <location>
        <position position="199"/>
    </location>
    <ligand>
        <name>[2Fe-2S] cluster</name>
        <dbReference type="ChEBI" id="CHEBI:190135"/>
    </ligand>
</feature>
<evidence type="ECO:0000256" key="3">
    <source>
        <dbReference type="ARBA" id="ARBA00022485"/>
    </source>
</evidence>
<dbReference type="Pfam" id="PF05093">
    <property type="entry name" value="CIAPIN1"/>
    <property type="match status" value="1"/>
</dbReference>
<keyword evidence="4 9" id="KW-0963">Cytoplasm</keyword>
<feature type="binding site" evidence="9">
    <location>
        <position position="196"/>
    </location>
    <ligand>
        <name>[2Fe-2S] cluster</name>
        <dbReference type="ChEBI" id="CHEBI:190135"/>
    </ligand>
</feature>
<evidence type="ECO:0000259" key="10">
    <source>
        <dbReference type="Pfam" id="PF05093"/>
    </source>
</evidence>
<keyword evidence="9" id="KW-0001">2Fe-2S</keyword>
<dbReference type="InterPro" id="IPR007785">
    <property type="entry name" value="Anamorsin"/>
</dbReference>
<dbReference type="GO" id="GO:0051537">
    <property type="term" value="F:2 iron, 2 sulfur cluster binding"/>
    <property type="evidence" value="ECO:0007669"/>
    <property type="project" value="UniProtKB-UniRule"/>
</dbReference>
<dbReference type="PANTHER" id="PTHR13273:SF14">
    <property type="entry name" value="ANAMORSIN"/>
    <property type="match status" value="1"/>
</dbReference>
<comment type="similarity">
    <text evidence="2 9">Belongs to the anamorsin family.</text>
</comment>
<comment type="cofactor">
    <cofactor evidence="1 9">
        <name>[4Fe-4S] cluster</name>
        <dbReference type="ChEBI" id="CHEBI:49883"/>
    </cofactor>
</comment>
<organism evidence="11 12">
    <name type="scientific">Theileria orientalis</name>
    <dbReference type="NCBI Taxonomy" id="68886"/>
    <lineage>
        <taxon>Eukaryota</taxon>
        <taxon>Sar</taxon>
        <taxon>Alveolata</taxon>
        <taxon>Apicomplexa</taxon>
        <taxon>Aconoidasida</taxon>
        <taxon>Piroplasmida</taxon>
        <taxon>Theileriidae</taxon>
        <taxon>Theileria</taxon>
    </lineage>
</organism>
<evidence type="ECO:0000256" key="5">
    <source>
        <dbReference type="ARBA" id="ARBA00022723"/>
    </source>
</evidence>
<feature type="binding site" evidence="9">
    <location>
        <position position="239"/>
    </location>
    <ligand>
        <name>[4Fe-4S] cluster</name>
        <dbReference type="ChEBI" id="CHEBI:49883"/>
    </ligand>
</feature>
<evidence type="ECO:0000313" key="11">
    <source>
        <dbReference type="EMBL" id="UKK00317.2"/>
    </source>
</evidence>
<keyword evidence="6 9" id="KW-0408">Iron</keyword>
<reference evidence="11" key="1">
    <citation type="submission" date="2022-07" db="EMBL/GenBank/DDBJ databases">
        <title>Evaluation of T. orientalis genome assembly methods using nanopore sequencing and analysis of variation between genomes.</title>
        <authorList>
            <person name="Yam J."/>
            <person name="Micallef M.L."/>
            <person name="Liu M."/>
            <person name="Djordjevic S.P."/>
            <person name="Bogema D.R."/>
            <person name="Jenkins C."/>
        </authorList>
    </citation>
    <scope>NUCLEOTIDE SEQUENCE</scope>
    <source>
        <strain evidence="11">Goon Nure</strain>
    </source>
</reference>
<protein>
    <recommendedName>
        <fullName evidence="9">Anamorsin homolog</fullName>
    </recommendedName>
    <alternativeName>
        <fullName evidence="9">Fe-S cluster assembly protein DRE2 homolog</fullName>
    </alternativeName>
</protein>
<dbReference type="AlphaFoldDB" id="A0A976M9U5"/>
<proteinExistence type="inferred from homology"/>
<comment type="cofactor">
    <cofactor evidence="9">
        <name>[2Fe-2S] cluster</name>
        <dbReference type="ChEBI" id="CHEBI:190135"/>
    </cofactor>
</comment>
<feature type="binding site" evidence="9">
    <location>
        <position position="228"/>
    </location>
    <ligand>
        <name>[4Fe-4S] cluster</name>
        <dbReference type="ChEBI" id="CHEBI:49883"/>
    </ligand>
</feature>
<comment type="domain">
    <text evidence="9">The twin Cx2C motifs are involved in the recognition by the mitochondrial MIA40-ERV1 disulfide relay system. The formation of 2 disulfide bonds in the Cx2C motifs through dithiol/disulfide exchange reactions effectively traps the protein in the mitochondrial intermembrane space.</text>
</comment>
<comment type="function">
    <text evidence="9">Component of the cytosolic iron-sulfur (Fe-S) protein assembly (CIA) machinery. Required for the maturation of extramitochondrial Fe-S proteins. Part of an electron transfer chain functioning in an early step of cytosolic Fe-S biogenesis, facilitating the de novo assembly of a [4Fe-4S] cluster on the cytosolic Fe-S scaffold complex. Electrons are transferred from NADPH via a FAD- and FMN-containing diflavin oxidoreductase. Together with the diflavin oxidoreductase, also required for the assembly of the diferric tyrosyl radical cofactor of ribonucleotide reductase (RNR), probably by providing electrons for reduction during radical cofactor maturation in the catalytic small subunit.</text>
</comment>
<dbReference type="GO" id="GO:0046872">
    <property type="term" value="F:metal ion binding"/>
    <property type="evidence" value="ECO:0007669"/>
    <property type="project" value="UniProtKB-KW"/>
</dbReference>
<feature type="binding site" evidence="9">
    <location>
        <position position="236"/>
    </location>
    <ligand>
        <name>[4Fe-4S] cluster</name>
        <dbReference type="ChEBI" id="CHEBI:49883"/>
    </ligand>
</feature>
<dbReference type="HAMAP" id="MF_03115">
    <property type="entry name" value="Anamorsin"/>
    <property type="match status" value="1"/>
</dbReference>
<comment type="domain">
    <text evidence="9">The C-terminal domain binds 2 Fe-S clusters but is otherwise mostly in an intrinsically disordered conformation.</text>
</comment>
<comment type="subcellular location">
    <subcellularLocation>
        <location evidence="9">Cytoplasm</location>
    </subcellularLocation>
    <subcellularLocation>
        <location evidence="9">Mitochondrion intermembrane space</location>
    </subcellularLocation>
</comment>
<evidence type="ECO:0000256" key="6">
    <source>
        <dbReference type="ARBA" id="ARBA00023004"/>
    </source>
</evidence>
<dbReference type="GO" id="GO:0051539">
    <property type="term" value="F:4 iron, 4 sulfur cluster binding"/>
    <property type="evidence" value="ECO:0007669"/>
    <property type="project" value="UniProtKB-KW"/>
</dbReference>
<comment type="domain">
    <text evidence="9">The N-terminal domain has structural similarity with S-adenosyl-L-methionine-dependent methyltransferases, but does not bind S-adenosyl-L-methionine. It is required for correct assembly of the 2 Fe-S clusters.</text>
</comment>
<feature type="binding site" evidence="9">
    <location>
        <position position="201"/>
    </location>
    <ligand>
        <name>[2Fe-2S] cluster</name>
        <dbReference type="ChEBI" id="CHEBI:190135"/>
    </ligand>
</feature>
<dbReference type="Proteomes" id="UP000244811">
    <property type="component" value="Chromosome 1"/>
</dbReference>
<evidence type="ECO:0000256" key="4">
    <source>
        <dbReference type="ARBA" id="ARBA00022490"/>
    </source>
</evidence>
<evidence type="ECO:0000256" key="1">
    <source>
        <dbReference type="ARBA" id="ARBA00001966"/>
    </source>
</evidence>
<feature type="domain" description="Anamorsin C-terminal" evidence="10">
    <location>
        <begin position="218"/>
        <end position="254"/>
    </location>
</feature>
<dbReference type="PANTHER" id="PTHR13273">
    <property type="entry name" value="ANAMORSIN"/>
    <property type="match status" value="1"/>
</dbReference>
<dbReference type="EMBL" id="CP056069">
    <property type="protein sequence ID" value="UKK00317.2"/>
    <property type="molecule type" value="Genomic_DNA"/>
</dbReference>
<evidence type="ECO:0000256" key="2">
    <source>
        <dbReference type="ARBA" id="ARBA00008169"/>
    </source>
</evidence>
<keyword evidence="5 9" id="KW-0479">Metal-binding</keyword>
<sequence>MKNTTLVVSRTRQLGLENLQNFYKSSNSGSSFSSTLAKSTFFAPLVAAVSRNLFLNGSTPEFDHLTLDQVKNSGLPSEKYVTVLVVADSLSEFYGEKGLSNLTVFHNSLLPDGKFILSIPPNSDKENDVKKELKYSGLVDVDSLVYSGATFLSGVRPNWKPKSTKKTVSSIDPAPIDGYVSRAPAYESCNTKPRACANCTCGRAEMEKLEASKLVSDVDAPTSSCGNCYLGDAFRCESCPYKGLPAFKPGEKVVLDML</sequence>
<comment type="caution">
    <text evidence="9">Lacks conserved residue(s) required for the propagation of feature annotation.</text>
</comment>
<dbReference type="GO" id="GO:0016226">
    <property type="term" value="P:iron-sulfur cluster assembly"/>
    <property type="evidence" value="ECO:0007669"/>
    <property type="project" value="UniProtKB-UniRule"/>
</dbReference>
<evidence type="ECO:0000256" key="8">
    <source>
        <dbReference type="ARBA" id="ARBA00023128"/>
    </source>
</evidence>
<keyword evidence="7 9" id="KW-0411">Iron-sulfur</keyword>
<feature type="short sequence motif" description="Cx2C motif 1" evidence="9">
    <location>
        <begin position="225"/>
        <end position="228"/>
    </location>
</feature>
<keyword evidence="3 9" id="KW-0004">4Fe-4S</keyword>
<evidence type="ECO:0000313" key="12">
    <source>
        <dbReference type="Proteomes" id="UP000244811"/>
    </source>
</evidence>
<comment type="subunit">
    <text evidence="9">Monomer.</text>
</comment>
<feature type="region of interest" description="Fe-S binding site B" evidence="9">
    <location>
        <begin position="225"/>
        <end position="239"/>
    </location>
</feature>
<feature type="short sequence motif" description="Cx2C motif 2" evidence="9">
    <location>
        <begin position="236"/>
        <end position="239"/>
    </location>
</feature>